<protein>
    <submittedName>
        <fullName evidence="2">DNA binding domain-containing protein, excisionase family</fullName>
    </submittedName>
</protein>
<dbReference type="RefSeq" id="WP_089323313.1">
    <property type="nucleotide sequence ID" value="NZ_FZOB01000009.1"/>
</dbReference>
<dbReference type="InterPro" id="IPR009061">
    <property type="entry name" value="DNA-bd_dom_put_sf"/>
</dbReference>
<dbReference type="InterPro" id="IPR010093">
    <property type="entry name" value="SinI_DNA-bd"/>
</dbReference>
<dbReference type="SUPFAM" id="SSF46955">
    <property type="entry name" value="Putative DNA-binding domain"/>
    <property type="match status" value="1"/>
</dbReference>
<evidence type="ECO:0000313" key="3">
    <source>
        <dbReference type="Proteomes" id="UP000198405"/>
    </source>
</evidence>
<evidence type="ECO:0000313" key="2">
    <source>
        <dbReference type="EMBL" id="SNR83195.1"/>
    </source>
</evidence>
<reference evidence="3" key="1">
    <citation type="submission" date="2017-06" db="EMBL/GenBank/DDBJ databases">
        <authorList>
            <person name="Varghese N."/>
            <person name="Submissions S."/>
        </authorList>
    </citation>
    <scope>NUCLEOTIDE SEQUENCE [LARGE SCALE GENOMIC DNA]</scope>
    <source>
        <strain evidence="3">DSM 15668</strain>
    </source>
</reference>
<dbReference type="InterPro" id="IPR041657">
    <property type="entry name" value="HTH_17"/>
</dbReference>
<dbReference type="OrthoDB" id="964410at2"/>
<accession>A0A238ZIC6</accession>
<dbReference type="Proteomes" id="UP000198405">
    <property type="component" value="Unassembled WGS sequence"/>
</dbReference>
<dbReference type="AlphaFoldDB" id="A0A238ZIC6"/>
<feature type="domain" description="Helix-turn-helix" evidence="1">
    <location>
        <begin position="9"/>
        <end position="58"/>
    </location>
</feature>
<keyword evidence="3" id="KW-1185">Reference proteome</keyword>
<dbReference type="GO" id="GO:0003677">
    <property type="term" value="F:DNA binding"/>
    <property type="evidence" value="ECO:0007669"/>
    <property type="project" value="InterPro"/>
</dbReference>
<gene>
    <name evidence="2" type="ORF">SAMN06265340_10910</name>
</gene>
<dbReference type="Pfam" id="PF12728">
    <property type="entry name" value="HTH_17"/>
    <property type="match status" value="1"/>
</dbReference>
<sequence>MKTIMGIRLYSIDEVARILGKSVYTIRQYIYTQKLGAVQIGREYWIPEKEILLFLKKNANKRDIQL</sequence>
<evidence type="ECO:0000259" key="1">
    <source>
        <dbReference type="Pfam" id="PF12728"/>
    </source>
</evidence>
<dbReference type="EMBL" id="FZOB01000009">
    <property type="protein sequence ID" value="SNR83195.1"/>
    <property type="molecule type" value="Genomic_DNA"/>
</dbReference>
<dbReference type="NCBIfam" id="TIGR01764">
    <property type="entry name" value="excise"/>
    <property type="match status" value="1"/>
</dbReference>
<organism evidence="2 3">
    <name type="scientific">Desulfurobacterium atlanticum</name>
    <dbReference type="NCBI Taxonomy" id="240169"/>
    <lineage>
        <taxon>Bacteria</taxon>
        <taxon>Pseudomonadati</taxon>
        <taxon>Aquificota</taxon>
        <taxon>Aquificia</taxon>
        <taxon>Desulfurobacteriales</taxon>
        <taxon>Desulfurobacteriaceae</taxon>
        <taxon>Desulfurobacterium</taxon>
    </lineage>
</organism>
<name>A0A238ZIC6_9BACT</name>
<proteinExistence type="predicted"/>